<dbReference type="Gene3D" id="2.60.40.10">
    <property type="entry name" value="Immunoglobulins"/>
    <property type="match status" value="1"/>
</dbReference>
<dbReference type="EMBL" id="GL201144">
    <property type="protein sequence ID" value="EFB30093.1"/>
    <property type="molecule type" value="Genomic_DNA"/>
</dbReference>
<feature type="non-terminal residue" evidence="1">
    <location>
        <position position="1"/>
    </location>
</feature>
<organism evidence="1">
    <name type="scientific">Ailuropoda melanoleuca</name>
    <name type="common">Giant panda</name>
    <dbReference type="NCBI Taxonomy" id="9646"/>
    <lineage>
        <taxon>Eukaryota</taxon>
        <taxon>Metazoa</taxon>
        <taxon>Chordata</taxon>
        <taxon>Craniata</taxon>
        <taxon>Vertebrata</taxon>
        <taxon>Euteleostomi</taxon>
        <taxon>Mammalia</taxon>
        <taxon>Eutheria</taxon>
        <taxon>Laurasiatheria</taxon>
        <taxon>Carnivora</taxon>
        <taxon>Caniformia</taxon>
        <taxon>Ursidae</taxon>
        <taxon>Ailuropoda</taxon>
    </lineage>
</organism>
<dbReference type="InterPro" id="IPR036179">
    <property type="entry name" value="Ig-like_dom_sf"/>
</dbReference>
<reference evidence="1" key="1">
    <citation type="journal article" date="2010" name="Nature">
        <title>The sequence and de novo assembly of the giant panda genome.</title>
        <authorList>
            <person name="Li R."/>
            <person name="Fan W."/>
            <person name="Tian G."/>
            <person name="Zhu H."/>
            <person name="He L."/>
            <person name="Cai J."/>
            <person name="Huang Q."/>
            <person name="Cai Q."/>
            <person name="Li B."/>
            <person name="Bai Y."/>
            <person name="Zhang Z."/>
            <person name="Zhang Y."/>
            <person name="Wang W."/>
            <person name="Li J."/>
            <person name="Wei F."/>
            <person name="Li H."/>
            <person name="Jian M."/>
            <person name="Li J."/>
            <person name="Zhang Z."/>
            <person name="Nielsen R."/>
            <person name="Li D."/>
            <person name="Gu W."/>
            <person name="Yang Z."/>
            <person name="Xuan Z."/>
            <person name="Ryder O.A."/>
            <person name="Leung F.C."/>
            <person name="Zhou Y."/>
            <person name="Cao J."/>
            <person name="Sun X."/>
            <person name="Fu Y."/>
            <person name="Fang X."/>
            <person name="Guo X."/>
            <person name="Wang B."/>
            <person name="Hou R."/>
            <person name="Shen F."/>
            <person name="Mu B."/>
            <person name="Ni P."/>
            <person name="Lin R."/>
            <person name="Qian W."/>
            <person name="Wang G."/>
            <person name="Yu C."/>
            <person name="Nie W."/>
            <person name="Wang J."/>
            <person name="Wu Z."/>
            <person name="Liang H."/>
            <person name="Min J."/>
            <person name="Wu Q."/>
            <person name="Cheng S."/>
            <person name="Ruan J."/>
            <person name="Wang M."/>
            <person name="Shi Z."/>
            <person name="Wen M."/>
            <person name="Liu B."/>
            <person name="Ren X."/>
            <person name="Zheng H."/>
            <person name="Dong D."/>
            <person name="Cook K."/>
            <person name="Shan G."/>
            <person name="Zhang H."/>
            <person name="Kosiol C."/>
            <person name="Xie X."/>
            <person name="Lu Z."/>
            <person name="Zheng H."/>
            <person name="Li Y."/>
            <person name="Steiner C.C."/>
            <person name="Lam T.T."/>
            <person name="Lin S."/>
            <person name="Zhang Q."/>
            <person name="Li G."/>
            <person name="Tian J."/>
            <person name="Gong T."/>
            <person name="Liu H."/>
            <person name="Zhang D."/>
            <person name="Fang L."/>
            <person name="Ye C."/>
            <person name="Zhang J."/>
            <person name="Hu W."/>
            <person name="Xu A."/>
            <person name="Ren Y."/>
            <person name="Zhang G."/>
            <person name="Bruford M.W."/>
            <person name="Li Q."/>
            <person name="Ma L."/>
            <person name="Guo Y."/>
            <person name="An N."/>
            <person name="Hu Y."/>
            <person name="Zheng Y."/>
            <person name="Shi Y."/>
            <person name="Li Z."/>
            <person name="Liu Q."/>
            <person name="Chen Y."/>
            <person name="Zhao J."/>
            <person name="Qu N."/>
            <person name="Zhao S."/>
            <person name="Tian F."/>
            <person name="Wang X."/>
            <person name="Wang H."/>
            <person name="Xu L."/>
            <person name="Liu X."/>
            <person name="Vinar T."/>
            <person name="Wang Y."/>
            <person name="Lam T.W."/>
            <person name="Yiu S.M."/>
            <person name="Liu S."/>
            <person name="Zhang H."/>
            <person name="Li D."/>
            <person name="Huang Y."/>
            <person name="Wang X."/>
            <person name="Yang G."/>
            <person name="Jiang Z."/>
            <person name="Wang J."/>
            <person name="Qin N."/>
            <person name="Li L."/>
            <person name="Li J."/>
            <person name="Bolund L."/>
            <person name="Kristiansen K."/>
            <person name="Wong G.K."/>
            <person name="Olson M."/>
            <person name="Zhang X."/>
            <person name="Li S."/>
            <person name="Yang H."/>
            <person name="Wang J."/>
            <person name="Wang J."/>
        </authorList>
    </citation>
    <scope>NUCLEOTIDE SEQUENCE [LARGE SCALE GENOMIC DNA]</scope>
</reference>
<proteinExistence type="predicted"/>
<dbReference type="SUPFAM" id="SSF48726">
    <property type="entry name" value="Immunoglobulin"/>
    <property type="match status" value="1"/>
</dbReference>
<accession>D2I8Q3</accession>
<gene>
    <name evidence="1" type="ORF">PANDA_022496</name>
</gene>
<dbReference type="InterPro" id="IPR013783">
    <property type="entry name" value="Ig-like_fold"/>
</dbReference>
<feature type="non-terminal residue" evidence="1">
    <location>
        <position position="68"/>
    </location>
</feature>
<evidence type="ECO:0008006" key="2">
    <source>
        <dbReference type="Google" id="ProtNLM"/>
    </source>
</evidence>
<dbReference type="InParanoid" id="D2I8Q3"/>
<sequence length="68" mass="7330">FCVWSQQVLPPRAFPRAEAELQHQGSRVPSHFSGSKDASANARLLLISGLQAEDEADYYCGTAYGSGS</sequence>
<protein>
    <recommendedName>
        <fullName evidence="2">Immunoglobulin V-set domain-containing protein</fullName>
    </recommendedName>
</protein>
<name>D2I8Q3_AILME</name>
<evidence type="ECO:0000313" key="1">
    <source>
        <dbReference type="EMBL" id="EFB30093.1"/>
    </source>
</evidence>
<dbReference type="AlphaFoldDB" id="D2I8Q3"/>